<accession>B9BX63</accession>
<keyword evidence="3" id="KW-0231">Viral genome packaging</keyword>
<proteinExistence type="predicted"/>
<dbReference type="Pfam" id="PF12236">
    <property type="entry name" value="Head-tail_con"/>
    <property type="match status" value="1"/>
</dbReference>
<evidence type="ECO:0000256" key="2">
    <source>
        <dbReference type="ARBA" id="ARBA00022612"/>
    </source>
</evidence>
<evidence type="ECO:0008006" key="6">
    <source>
        <dbReference type="Google" id="ProtNLM"/>
    </source>
</evidence>
<protein>
    <recommendedName>
        <fullName evidence="6">Bacteriophage head to tail connecting protein</fullName>
    </recommendedName>
</protein>
<organism evidence="4 5">
    <name type="scientific">Burkholderia multivorans CGD2</name>
    <dbReference type="NCBI Taxonomy" id="513052"/>
    <lineage>
        <taxon>Bacteria</taxon>
        <taxon>Pseudomonadati</taxon>
        <taxon>Pseudomonadota</taxon>
        <taxon>Betaproteobacteria</taxon>
        <taxon>Burkholderiales</taxon>
        <taxon>Burkholderiaceae</taxon>
        <taxon>Burkholderia</taxon>
        <taxon>Burkholderia cepacia complex</taxon>
    </lineage>
</organism>
<dbReference type="Proteomes" id="UP000004535">
    <property type="component" value="Unassembled WGS sequence"/>
</dbReference>
<evidence type="ECO:0000256" key="3">
    <source>
        <dbReference type="ARBA" id="ARBA00023219"/>
    </source>
</evidence>
<dbReference type="EMBL" id="ACFC01000014">
    <property type="protein sequence ID" value="EEE04573.1"/>
    <property type="molecule type" value="Genomic_DNA"/>
</dbReference>
<keyword evidence="2" id="KW-1188">Viral release from host cell</keyword>
<evidence type="ECO:0000256" key="1">
    <source>
        <dbReference type="ARBA" id="ARBA00004328"/>
    </source>
</evidence>
<reference evidence="4 5" key="1">
    <citation type="journal article" date="2012" name="J. Bacteriol.">
        <title>Draft Genome Sequence Determination for Cystic Fibrosis and Chronic Granulomatous Disease Burkholderia multivorans Isolates.</title>
        <authorList>
            <person name="Varga J.J."/>
            <person name="Losada L."/>
            <person name="Zelazny A.M."/>
            <person name="Brinkac L."/>
            <person name="Harkins D."/>
            <person name="Radune D."/>
            <person name="Hostetler J."/>
            <person name="Sampaio E.P."/>
            <person name="Ronning C.M."/>
            <person name="Nierman W.C."/>
            <person name="Greenberg D.E."/>
            <person name="Holland S.M."/>
            <person name="Goldberg J.B."/>
        </authorList>
    </citation>
    <scope>NUCLEOTIDE SEQUENCE [LARGE SCALE GENOMIC DNA]</scope>
    <source>
        <strain evidence="4 5">CGD2</strain>
    </source>
</reference>
<comment type="caution">
    <text evidence="4">The sequence shown here is derived from an EMBL/GenBank/DDBJ whole genome shotgun (WGS) entry which is preliminary data.</text>
</comment>
<comment type="subcellular location">
    <subcellularLocation>
        <location evidence="1">Virion</location>
    </subcellularLocation>
</comment>
<dbReference type="AlphaFoldDB" id="B9BX63"/>
<evidence type="ECO:0000313" key="5">
    <source>
        <dbReference type="Proteomes" id="UP000004535"/>
    </source>
</evidence>
<dbReference type="InterPro" id="IPR020991">
    <property type="entry name" value="Connector_podovirus"/>
</dbReference>
<evidence type="ECO:0000313" key="4">
    <source>
        <dbReference type="EMBL" id="EEE04573.1"/>
    </source>
</evidence>
<gene>
    <name evidence="4" type="ORF">BURMUCGD2_2482</name>
</gene>
<dbReference type="RefSeq" id="WP_006407481.1">
    <property type="nucleotide sequence ID" value="NZ_ACFC01000014.1"/>
</dbReference>
<sequence length="549" mass="61024">MTNDDAKLLEALNADHGRMKEKRQSYEATWNDVIDFLMPRLDKFGQLPRPDSEKGRERSQRMFDSTAPLALRNFVAAMDSMITPATQLWHRLKASNDVLNENAAVKAYLQEVVRVLFAVRYRWQGGFVTQMGATYQSVGLFGPGALMIEHDVGQGIVYRNVPMQRLWFAENNAGIIDKTHVQWELTLRQAAQRFGRENLSPSMQSALERDPEKSAIFYHIVEPRADRDPRKLDGRNMRFGSYWLDEGRDRIIQNSGFRTFPFAIGRFYVGTGDAYGGSPACDAMPDTRMVNDMAKTNIRGAQKLVDPPLLVSEDGSLEGFDLRSGSLNWGGLDEKGNEMVKPLLMGKQAQIGIEFTQDTRQTINQWFYVTLFQILVDSGDMTATEVLQRAQEKGVLLAPTLGRTQSELLGPLIERELDILAEAAQLPEMPRELINAGANVEIEYDSPLNKAMRAGESAATLQWLQQLSVVAQFDLRAMKAPNGLRIARMLADAGGVPVEAMNTDEELQAQEAAEAQAMQVQQALAAAPVAAGAIKDLSDAQVNAQTARV</sequence>
<name>B9BX63_9BURK</name>